<dbReference type="SUPFAM" id="SSF140663">
    <property type="entry name" value="TTHA0068-like"/>
    <property type="match status" value="1"/>
</dbReference>
<feature type="compositionally biased region" description="Basic and acidic residues" evidence="1">
    <location>
        <begin position="173"/>
        <end position="189"/>
    </location>
</feature>
<dbReference type="Pfam" id="PF03745">
    <property type="entry name" value="DUF309"/>
    <property type="match status" value="1"/>
</dbReference>
<gene>
    <name evidence="2" type="ORF">B2M26_01840</name>
</gene>
<organism evidence="2 3">
    <name type="scientific">Ferroacidibacillus organovorans</name>
    <dbReference type="NCBI Taxonomy" id="1765683"/>
    <lineage>
        <taxon>Bacteria</taxon>
        <taxon>Bacillati</taxon>
        <taxon>Bacillota</taxon>
        <taxon>Bacilli</taxon>
        <taxon>Bacillales</taxon>
        <taxon>Alicyclobacillaceae</taxon>
        <taxon>Ferroacidibacillus</taxon>
    </lineage>
</organism>
<dbReference type="InterPro" id="IPR023203">
    <property type="entry name" value="TTHA0068_sf"/>
</dbReference>
<evidence type="ECO:0008006" key="4">
    <source>
        <dbReference type="Google" id="ProtNLM"/>
    </source>
</evidence>
<dbReference type="AlphaFoldDB" id="A0A1V4EX26"/>
<name>A0A1V4EX26_9BACL</name>
<sequence>MRQREVAKIGLSRIRSSETHLARRASRHEGILTLDERLLAYLHCYNIRRDYFLCHEYGESLWLDSGRPEALKGLIQAAVCLYHLENGNVRGAYPMWLRAKAYMQSIRPVYEQIDIESLLRDTQRVFDHLPRDLFERVVPEQRIALLQLPIVTLRILDSDLAEQVKTMTLPPLHGDEAEGGDRDDAHHLT</sequence>
<dbReference type="Gene3D" id="1.10.3450.10">
    <property type="entry name" value="TTHA0068-like"/>
    <property type="match status" value="1"/>
</dbReference>
<evidence type="ECO:0000256" key="1">
    <source>
        <dbReference type="SAM" id="MobiDB-lite"/>
    </source>
</evidence>
<keyword evidence="3" id="KW-1185">Reference proteome</keyword>
<dbReference type="EMBL" id="MWPS01000003">
    <property type="protein sequence ID" value="OPG17493.1"/>
    <property type="molecule type" value="Genomic_DNA"/>
</dbReference>
<dbReference type="InterPro" id="IPR005500">
    <property type="entry name" value="DUF309"/>
</dbReference>
<dbReference type="Proteomes" id="UP000190229">
    <property type="component" value="Unassembled WGS sequence"/>
</dbReference>
<proteinExistence type="predicted"/>
<evidence type="ECO:0000313" key="3">
    <source>
        <dbReference type="Proteomes" id="UP000190229"/>
    </source>
</evidence>
<evidence type="ECO:0000313" key="2">
    <source>
        <dbReference type="EMBL" id="OPG17493.1"/>
    </source>
</evidence>
<feature type="region of interest" description="Disordered" evidence="1">
    <location>
        <begin position="168"/>
        <end position="189"/>
    </location>
</feature>
<dbReference type="PANTHER" id="PTHR34796">
    <property type="entry name" value="EXPRESSED PROTEIN"/>
    <property type="match status" value="1"/>
</dbReference>
<accession>A0A1V4EX26</accession>
<comment type="caution">
    <text evidence="2">The sequence shown here is derived from an EMBL/GenBank/DDBJ whole genome shotgun (WGS) entry which is preliminary data.</text>
</comment>
<dbReference type="PANTHER" id="PTHR34796:SF1">
    <property type="entry name" value="EXPRESSED PROTEIN"/>
    <property type="match status" value="1"/>
</dbReference>
<protein>
    <recommendedName>
        <fullName evidence="4">DUF309 domain-containing protein</fullName>
    </recommendedName>
</protein>
<reference evidence="2 3" key="1">
    <citation type="submission" date="2017-02" db="EMBL/GenBank/DDBJ databases">
        <title>Draft genome of Acidibacillus ferrooxidans Huett2.</title>
        <authorList>
            <person name="Schopf S."/>
        </authorList>
    </citation>
    <scope>NUCLEOTIDE SEQUENCE [LARGE SCALE GENOMIC DNA]</scope>
    <source>
        <strain evidence="2 3">Huett2</strain>
    </source>
</reference>